<reference evidence="4 5" key="1">
    <citation type="submission" date="2016-01" db="EMBL/GenBank/DDBJ databases">
        <title>Mycobacterium immunogenum strain CD11_6 genome sequencing and assembly.</title>
        <authorList>
            <person name="Kaur G."/>
            <person name="Nair G.R."/>
            <person name="Mayilraj S."/>
        </authorList>
    </citation>
    <scope>NUCLEOTIDE SEQUENCE [LARGE SCALE GENOMIC DNA]</scope>
    <source>
        <strain evidence="4 5">CD11-6</strain>
    </source>
</reference>
<evidence type="ECO:0000259" key="3">
    <source>
        <dbReference type="Pfam" id="PF07687"/>
    </source>
</evidence>
<dbReference type="Pfam" id="PF01546">
    <property type="entry name" value="Peptidase_M20"/>
    <property type="match status" value="1"/>
</dbReference>
<evidence type="ECO:0000313" key="4">
    <source>
        <dbReference type="EMBL" id="OAT66450.1"/>
    </source>
</evidence>
<evidence type="ECO:0000313" key="5">
    <source>
        <dbReference type="Proteomes" id="UP000186919"/>
    </source>
</evidence>
<protein>
    <recommendedName>
        <fullName evidence="3">Peptidase M20 dimerisation domain-containing protein</fullName>
    </recommendedName>
</protein>
<gene>
    <name evidence="4" type="ORF">AWB85_17195</name>
</gene>
<comment type="caution">
    <text evidence="4">The sequence shown here is derived from an EMBL/GenBank/DDBJ whole genome shotgun (WGS) entry which is preliminary data.</text>
</comment>
<dbReference type="AlphaFoldDB" id="A0A179V3G2"/>
<dbReference type="InterPro" id="IPR002933">
    <property type="entry name" value="Peptidase_M20"/>
</dbReference>
<dbReference type="SUPFAM" id="SSF55031">
    <property type="entry name" value="Bacterial exopeptidase dimerisation domain"/>
    <property type="match status" value="1"/>
</dbReference>
<dbReference type="GO" id="GO:0046872">
    <property type="term" value="F:metal ion binding"/>
    <property type="evidence" value="ECO:0007669"/>
    <property type="project" value="UniProtKB-KW"/>
</dbReference>
<name>A0A179V3G2_9MYCO</name>
<dbReference type="Gene3D" id="3.30.70.360">
    <property type="match status" value="1"/>
</dbReference>
<evidence type="ECO:0000256" key="1">
    <source>
        <dbReference type="ARBA" id="ARBA00022723"/>
    </source>
</evidence>
<dbReference type="EMBL" id="LQYE01000032">
    <property type="protein sequence ID" value="OAT66450.1"/>
    <property type="molecule type" value="Genomic_DNA"/>
</dbReference>
<feature type="domain" description="Peptidase M20 dimerisation" evidence="3">
    <location>
        <begin position="204"/>
        <end position="326"/>
    </location>
</feature>
<sequence>MSDAAQVLARVDGLRDELVTTLAEAIALRSVNPTYAGQDYDDLVGGESDVARLLAGVYRQSGAEVELFGEVPGRDNVVGVLRGSGGGRSLIFNGHVDVVPADDGAAWTHDPFSGFHDETHIWGRGSVDMKSGLVAQAFAAKALRESGVTLRGDLMLQGVVGEENLEHHLGTSAVLARGYTADGAIIAEPTGSRLPLSVMPATPGVLVLRITVTGRSGHASARALMRAQAAANPGVEPIAVSAIDAALSIHDALRRLEIEWEQTRFDPLFERGQFTIGLDVIEGGARSARNVAFIPDETVLDYAVFYPPADDVAGVQAEIVRTVSAVVEADPWLRREPPRIEWPMHYPGGRTDKDHPLCQAVISARQDAATGSAFSGLPDVRPFPSAADLPWFTAAGIPAVGMGPGALAMAHAVDERCAIEEIIIAAKAYALAAMRWCGVR</sequence>
<dbReference type="GO" id="GO:0016787">
    <property type="term" value="F:hydrolase activity"/>
    <property type="evidence" value="ECO:0007669"/>
    <property type="project" value="UniProtKB-KW"/>
</dbReference>
<keyword evidence="1" id="KW-0479">Metal-binding</keyword>
<evidence type="ECO:0000256" key="2">
    <source>
        <dbReference type="ARBA" id="ARBA00022801"/>
    </source>
</evidence>
<organism evidence="4 5">
    <name type="scientific">Mycobacteroides immunogenum</name>
    <dbReference type="NCBI Taxonomy" id="83262"/>
    <lineage>
        <taxon>Bacteria</taxon>
        <taxon>Bacillati</taxon>
        <taxon>Actinomycetota</taxon>
        <taxon>Actinomycetes</taxon>
        <taxon>Mycobacteriales</taxon>
        <taxon>Mycobacteriaceae</taxon>
        <taxon>Mycobacteroides</taxon>
    </lineage>
</organism>
<dbReference type="PANTHER" id="PTHR43808:SF25">
    <property type="entry name" value="PEPTIDASE M20 DIMERISATION DOMAIN-CONTAINING PROTEIN"/>
    <property type="match status" value="1"/>
</dbReference>
<accession>A0A179V3G2</accession>
<proteinExistence type="predicted"/>
<dbReference type="Proteomes" id="UP000186919">
    <property type="component" value="Unassembled WGS sequence"/>
</dbReference>
<dbReference type="RefSeq" id="WP_064633424.1">
    <property type="nucleotide sequence ID" value="NZ_LQYE01000032.1"/>
</dbReference>
<dbReference type="Gene3D" id="3.40.630.10">
    <property type="entry name" value="Zn peptidases"/>
    <property type="match status" value="1"/>
</dbReference>
<dbReference type="InterPro" id="IPR011650">
    <property type="entry name" value="Peptidase_M20_dimer"/>
</dbReference>
<dbReference type="InterPro" id="IPR050072">
    <property type="entry name" value="Peptidase_M20A"/>
</dbReference>
<dbReference type="Pfam" id="PF07687">
    <property type="entry name" value="M20_dimer"/>
    <property type="match status" value="1"/>
</dbReference>
<keyword evidence="2" id="KW-0378">Hydrolase</keyword>
<dbReference type="SUPFAM" id="SSF53187">
    <property type="entry name" value="Zn-dependent exopeptidases"/>
    <property type="match status" value="1"/>
</dbReference>
<dbReference type="InterPro" id="IPR036264">
    <property type="entry name" value="Bact_exopeptidase_dim_dom"/>
</dbReference>
<dbReference type="PANTHER" id="PTHR43808">
    <property type="entry name" value="ACETYLORNITHINE DEACETYLASE"/>
    <property type="match status" value="1"/>
</dbReference>